<dbReference type="Gene3D" id="1.20.120.1760">
    <property type="match status" value="1"/>
</dbReference>
<dbReference type="InterPro" id="IPR043130">
    <property type="entry name" value="CDP-OH_PTrfase_TM_dom"/>
</dbReference>
<evidence type="ECO:0000256" key="2">
    <source>
        <dbReference type="RuleBase" id="RU003750"/>
    </source>
</evidence>
<proteinExistence type="inferred from homology"/>
<accession>A0A895XKC1</accession>
<evidence type="ECO:0000256" key="3">
    <source>
        <dbReference type="SAM" id="Phobius"/>
    </source>
</evidence>
<keyword evidence="1 2" id="KW-0808">Transferase</keyword>
<dbReference type="GO" id="GO:0016020">
    <property type="term" value="C:membrane"/>
    <property type="evidence" value="ECO:0007669"/>
    <property type="project" value="InterPro"/>
</dbReference>
<dbReference type="EMBL" id="CP070496">
    <property type="protein sequence ID" value="QSB05784.1"/>
    <property type="molecule type" value="Genomic_DNA"/>
</dbReference>
<dbReference type="GO" id="GO:0016780">
    <property type="term" value="F:phosphotransferase activity, for other substituted phosphate groups"/>
    <property type="evidence" value="ECO:0007669"/>
    <property type="project" value="InterPro"/>
</dbReference>
<dbReference type="KEGG" id="nav:JQS30_02300"/>
<gene>
    <name evidence="4" type="ORF">JQS30_02300</name>
</gene>
<keyword evidence="3" id="KW-1133">Transmembrane helix</keyword>
<feature type="transmembrane region" description="Helical" evidence="3">
    <location>
        <begin position="473"/>
        <end position="491"/>
    </location>
</feature>
<dbReference type="Pfam" id="PF01066">
    <property type="entry name" value="CDP-OH_P_transf"/>
    <property type="match status" value="1"/>
</dbReference>
<dbReference type="GO" id="GO:0008654">
    <property type="term" value="P:phospholipid biosynthetic process"/>
    <property type="evidence" value="ECO:0007669"/>
    <property type="project" value="InterPro"/>
</dbReference>
<evidence type="ECO:0000256" key="1">
    <source>
        <dbReference type="ARBA" id="ARBA00022679"/>
    </source>
</evidence>
<reference evidence="4" key="1">
    <citation type="submission" date="2021-02" db="EMBL/GenBank/DDBJ databases">
        <title>Natronoglycomyces albus gen. nov., sp. nov, a haloalkaliphilic actinobacterium from a soda solonchak soil.</title>
        <authorList>
            <person name="Sorokin D.Y."/>
            <person name="Khijniak T.V."/>
            <person name="Zakharycheva A.P."/>
            <person name="Boueva O.V."/>
            <person name="Ariskina E.V."/>
            <person name="Hahnke R.L."/>
            <person name="Bunk B."/>
            <person name="Sproer C."/>
            <person name="Schumann P."/>
            <person name="Evtushenko L.I."/>
            <person name="Kublanov I.V."/>
        </authorList>
    </citation>
    <scope>NUCLEOTIDE SEQUENCE</scope>
    <source>
        <strain evidence="4">DSM 106290</strain>
    </source>
</reference>
<keyword evidence="3" id="KW-0812">Transmembrane</keyword>
<name>A0A895XKC1_9ACTN</name>
<dbReference type="InterPro" id="IPR048254">
    <property type="entry name" value="CDP_ALCOHOL_P_TRANSF_CS"/>
</dbReference>
<evidence type="ECO:0000313" key="5">
    <source>
        <dbReference type="Proteomes" id="UP000662939"/>
    </source>
</evidence>
<feature type="transmembrane region" description="Helical" evidence="3">
    <location>
        <begin position="605"/>
        <end position="626"/>
    </location>
</feature>
<comment type="similarity">
    <text evidence="2">Belongs to the CDP-alcohol phosphatidyltransferase class-I family.</text>
</comment>
<feature type="transmembrane region" description="Helical" evidence="3">
    <location>
        <begin position="549"/>
        <end position="568"/>
    </location>
</feature>
<dbReference type="PROSITE" id="PS00379">
    <property type="entry name" value="CDP_ALCOHOL_P_TRANSF"/>
    <property type="match status" value="1"/>
</dbReference>
<dbReference type="InterPro" id="IPR000462">
    <property type="entry name" value="CDP-OH_P_trans"/>
</dbReference>
<feature type="transmembrane region" description="Helical" evidence="3">
    <location>
        <begin position="402"/>
        <end position="427"/>
    </location>
</feature>
<feature type="transmembrane region" description="Helical" evidence="3">
    <location>
        <begin position="228"/>
        <end position="248"/>
    </location>
</feature>
<feature type="transmembrane region" description="Helical" evidence="3">
    <location>
        <begin position="254"/>
        <end position="273"/>
    </location>
</feature>
<dbReference type="AlphaFoldDB" id="A0A895XKC1"/>
<sequence>MTTALILPGHLPGTHVQAQIRAAGVDQVRQIDPSTDDPWEAIVDAAITAADNNTGALYIATSDLVASDVTIGAVLADSSRRSGLLLGVDDAAAAPVTVDRGLVTGPGPGPWRSGALAKISLAHLKQLREHWNRDHPEGTDAFERIVATLWAAAIPVTAYRTPGLPHRRATSDAEAATTRETIDAIDLDAWRLDGAVKKDDDIFATYCVSSWSPLLVRAAAKLKLQPTLITWVSILFAAAAAGLYATMADSASPTIWFIVAGTLVYFSFVFDCVDGQLARYTQNFSSFGGWLDMIADRSKEYAIYAGLAAGATATGVDNAWLIALTAMVVQTIRHTIDTWYAVLLDTAVVQQAQRRESETDPATRSAALGSRLGAASNHIMSDRGSLLYWTKRTLVAGVGDRWIVLVVATIAFGPYIALCILLGWQLFALAYTSAWRFLRALAARTAAFARPDIAAHRDDGIAGGFPWSHAPGTYTLLGVATAALAVAMALYDQPYPALATAAIALVLGFGGSRAAHDGYFHWVIPAGLRAIEFGVISTAAFVAEVPYPALFLLLAVIALYFYDLAAGLDKAASPVTDRRWGLGWPQRAALILIPALVDSVWNTSITTWAVMALATYVAVVFIGNAVRGMLAPSL</sequence>
<protein>
    <submittedName>
        <fullName evidence="4">CDP-alcohol phosphatidyltransferase family protein</fullName>
    </submittedName>
</protein>
<dbReference type="RefSeq" id="WP_213171796.1">
    <property type="nucleotide sequence ID" value="NZ_CP070496.1"/>
</dbReference>
<organism evidence="4 5">
    <name type="scientific">Natronoglycomyces albus</name>
    <dbReference type="NCBI Taxonomy" id="2811108"/>
    <lineage>
        <taxon>Bacteria</taxon>
        <taxon>Bacillati</taxon>
        <taxon>Actinomycetota</taxon>
        <taxon>Actinomycetes</taxon>
        <taxon>Glycomycetales</taxon>
        <taxon>Glycomycetaceae</taxon>
        <taxon>Natronoglycomyces</taxon>
    </lineage>
</organism>
<keyword evidence="5" id="KW-1185">Reference proteome</keyword>
<evidence type="ECO:0000313" key="4">
    <source>
        <dbReference type="EMBL" id="QSB05784.1"/>
    </source>
</evidence>
<dbReference type="Proteomes" id="UP000662939">
    <property type="component" value="Chromosome"/>
</dbReference>
<keyword evidence="3" id="KW-0472">Membrane</keyword>